<evidence type="ECO:0000256" key="5">
    <source>
        <dbReference type="PIRNR" id="PIRNR003101"/>
    </source>
</evidence>
<dbReference type="GO" id="GO:0009898">
    <property type="term" value="C:cytoplasmic side of plasma membrane"/>
    <property type="evidence" value="ECO:0007669"/>
    <property type="project" value="TreeGrafter"/>
</dbReference>
<dbReference type="GO" id="GO:0051301">
    <property type="term" value="P:cell division"/>
    <property type="evidence" value="ECO:0007669"/>
    <property type="project" value="UniProtKB-KW"/>
</dbReference>
<dbReference type="EMBL" id="FOMG01000008">
    <property type="protein sequence ID" value="SFC71741.1"/>
    <property type="molecule type" value="Genomic_DNA"/>
</dbReference>
<dbReference type="Gene3D" id="3.30.420.40">
    <property type="match status" value="2"/>
</dbReference>
<dbReference type="Pfam" id="PF14450">
    <property type="entry name" value="FtsA"/>
    <property type="match status" value="1"/>
</dbReference>
<dbReference type="PIRSF" id="PIRSF003101">
    <property type="entry name" value="FtsA"/>
    <property type="match status" value="1"/>
</dbReference>
<name>A0A1I1LFG0_9CLOT</name>
<dbReference type="AlphaFoldDB" id="A0A1I1LFG0"/>
<feature type="domain" description="SHS2" evidence="6">
    <location>
        <begin position="6"/>
        <end position="193"/>
    </location>
</feature>
<reference evidence="7 8" key="1">
    <citation type="submission" date="2016-10" db="EMBL/GenBank/DDBJ databases">
        <authorList>
            <person name="de Groot N.N."/>
        </authorList>
    </citation>
    <scope>NUCLEOTIDE SEQUENCE [LARGE SCALE GENOMIC DNA]</scope>
    <source>
        <strain evidence="7 8">DSM 12992</strain>
    </source>
</reference>
<dbReference type="InterPro" id="IPR003494">
    <property type="entry name" value="SHS2_FtsA"/>
</dbReference>
<keyword evidence="8" id="KW-1185">Reference proteome</keyword>
<keyword evidence="1" id="KW-1003">Cell membrane</keyword>
<protein>
    <recommendedName>
        <fullName evidence="5">Cell division protein FtsA</fullName>
    </recommendedName>
</protein>
<evidence type="ECO:0000256" key="1">
    <source>
        <dbReference type="ARBA" id="ARBA00022475"/>
    </source>
</evidence>
<proteinExistence type="inferred from homology"/>
<evidence type="ECO:0000256" key="3">
    <source>
        <dbReference type="ARBA" id="ARBA00023136"/>
    </source>
</evidence>
<evidence type="ECO:0000256" key="4">
    <source>
        <dbReference type="ARBA" id="ARBA00023306"/>
    </source>
</evidence>
<keyword evidence="3" id="KW-0472">Membrane</keyword>
<dbReference type="InterPro" id="IPR043129">
    <property type="entry name" value="ATPase_NBD"/>
</dbReference>
<dbReference type="SMART" id="SM00842">
    <property type="entry name" value="FtsA"/>
    <property type="match status" value="1"/>
</dbReference>
<dbReference type="PANTHER" id="PTHR32432:SF4">
    <property type="entry name" value="CELL DIVISION PROTEIN FTSA"/>
    <property type="match status" value="1"/>
</dbReference>
<gene>
    <name evidence="7" type="ORF">SAMN05421842_10822</name>
</gene>
<accession>A0A1I1LFG0</accession>
<dbReference type="GO" id="GO:0032153">
    <property type="term" value="C:cell division site"/>
    <property type="evidence" value="ECO:0007669"/>
    <property type="project" value="TreeGrafter"/>
</dbReference>
<evidence type="ECO:0000313" key="8">
    <source>
        <dbReference type="Proteomes" id="UP000199263"/>
    </source>
</evidence>
<dbReference type="STRING" id="119641.SAMN05421842_10822"/>
<sequence length="423" mass="47738">MQENIIASVDFGSKKLSASLAAKNEQEEIEILGVKSCKSKGIEKGLIKDINKCRESLKSILKDLEDKTGKKIKNVSAGISARKVRITEATVSVPLLEGRVREEDILEAFKKSKKSITITNDELVIDTIVNFYILDGKVLHRDILNWKGNNLDLNLTLVIGKNEEIVKYYEIFKDTDYKLFSLKVNILSGKEIFLNENNSIGEKVLVDIGAATTDIAVFSNGIPKYIGNIPLGGNNISKDLAICGELSFSEADNIKTIYSSNYETLYKDDSILDQIDVGTLKMSKSLFYEVTNARIEEILNYVNRELKNTGHYNRICSIILYGTGLNYFENISRLVNDIFKIKTKVITKDDLGIKNPENITSLAVVKEVYDGINLYCYNHKNLIEVNDVVINKNINESEKLDEYEEKKLKSVLKKVRNFLEGIF</sequence>
<evidence type="ECO:0000256" key="2">
    <source>
        <dbReference type="ARBA" id="ARBA00022618"/>
    </source>
</evidence>
<comment type="subunit">
    <text evidence="5">Interacts with FtsZ.</text>
</comment>
<comment type="similarity">
    <text evidence="5">Belongs to the FtsA/MreB family.</text>
</comment>
<evidence type="ECO:0000313" key="7">
    <source>
        <dbReference type="EMBL" id="SFC71741.1"/>
    </source>
</evidence>
<dbReference type="InterPro" id="IPR050696">
    <property type="entry name" value="FtsA/MreB"/>
</dbReference>
<dbReference type="InterPro" id="IPR020823">
    <property type="entry name" value="Cell_div_FtsA"/>
</dbReference>
<dbReference type="OrthoDB" id="9768127at2"/>
<evidence type="ECO:0000259" key="6">
    <source>
        <dbReference type="SMART" id="SM00842"/>
    </source>
</evidence>
<organism evidence="7 8">
    <name type="scientific">Clostridium uliginosum</name>
    <dbReference type="NCBI Taxonomy" id="119641"/>
    <lineage>
        <taxon>Bacteria</taxon>
        <taxon>Bacillati</taxon>
        <taxon>Bacillota</taxon>
        <taxon>Clostridia</taxon>
        <taxon>Eubacteriales</taxon>
        <taxon>Clostridiaceae</taxon>
        <taxon>Clostridium</taxon>
    </lineage>
</organism>
<keyword evidence="2 5" id="KW-0132">Cell division</keyword>
<comment type="function">
    <text evidence="5">Cell division protein that is involved in the assembly of the Z ring. May serve as a membrane anchor for the Z ring.</text>
</comment>
<dbReference type="NCBIfam" id="TIGR01174">
    <property type="entry name" value="ftsA"/>
    <property type="match status" value="1"/>
</dbReference>
<dbReference type="Proteomes" id="UP000199263">
    <property type="component" value="Unassembled WGS sequence"/>
</dbReference>
<dbReference type="SUPFAM" id="SSF53067">
    <property type="entry name" value="Actin-like ATPase domain"/>
    <property type="match status" value="2"/>
</dbReference>
<keyword evidence="4 5" id="KW-0131">Cell cycle</keyword>
<dbReference type="PANTHER" id="PTHR32432">
    <property type="entry name" value="CELL DIVISION PROTEIN FTSA-RELATED"/>
    <property type="match status" value="1"/>
</dbReference>
<dbReference type="RefSeq" id="WP_090090130.1">
    <property type="nucleotide sequence ID" value="NZ_FOMG01000008.1"/>
</dbReference>